<dbReference type="PANTHER" id="PTHR30352:SF5">
    <property type="entry name" value="PYRUVATE FORMATE-LYASE 1-ACTIVATING ENZYME"/>
    <property type="match status" value="1"/>
</dbReference>
<organism evidence="8 9">
    <name type="scientific">Methanolapillus millepedarum</name>
    <dbReference type="NCBI Taxonomy" id="3028296"/>
    <lineage>
        <taxon>Archaea</taxon>
        <taxon>Methanobacteriati</taxon>
        <taxon>Methanobacteriota</taxon>
        <taxon>Stenosarchaea group</taxon>
        <taxon>Methanomicrobia</taxon>
        <taxon>Methanosarcinales</taxon>
        <taxon>Methanosarcinaceae</taxon>
        <taxon>Methanolapillus</taxon>
    </lineage>
</organism>
<evidence type="ECO:0000256" key="6">
    <source>
        <dbReference type="ARBA" id="ARBA00023014"/>
    </source>
</evidence>
<dbReference type="SFLD" id="SFLDG01094">
    <property type="entry name" value="Uncharacterised_Radical_SAM_Su"/>
    <property type="match status" value="1"/>
</dbReference>
<dbReference type="Pfam" id="PF04055">
    <property type="entry name" value="Radical_SAM"/>
    <property type="match status" value="1"/>
</dbReference>
<dbReference type="Gene3D" id="3.20.20.70">
    <property type="entry name" value="Aldolase class I"/>
    <property type="match status" value="1"/>
</dbReference>
<keyword evidence="3" id="KW-0949">S-adenosyl-L-methionine</keyword>
<dbReference type="SUPFAM" id="SSF102114">
    <property type="entry name" value="Radical SAM enzymes"/>
    <property type="match status" value="1"/>
</dbReference>
<dbReference type="NCBIfam" id="TIGR02495">
    <property type="entry name" value="NrdG2"/>
    <property type="match status" value="1"/>
</dbReference>
<sequence>MVSYLFFMQANIGGIVPLSTVDWHGRSSIVLFFNGCPFRCPYCHNFDLIDRKNPVDLDLIQKRISESKPFISAVVFLGGEPLMQVKEVSEIAKIAKEKGLLVGVHTNGYFPDAVSSLIDNGLADKFFVDIKAPFEPDFYLKVTGTDANEKFGEKMIENIQQSLKTIDASDAELEVKTTVFPNFIGSEEDILKIAGWLDKNISHKRKLVYVLQQGNGRNAPDPVLKNTRFFEPREMDQLAKSAGSVLKNIPILTRTEEEGQKEFCFKSS</sequence>
<dbReference type="InterPro" id="IPR058240">
    <property type="entry name" value="rSAM_sf"/>
</dbReference>
<dbReference type="EC" id="4.3.99.3" evidence="8"/>
<evidence type="ECO:0000256" key="2">
    <source>
        <dbReference type="ARBA" id="ARBA00022485"/>
    </source>
</evidence>
<gene>
    <name evidence="8" type="primary">queE</name>
    <name evidence="8" type="ORF">MsAc7_11870</name>
</gene>
<dbReference type="PANTHER" id="PTHR30352">
    <property type="entry name" value="PYRUVATE FORMATE-LYASE-ACTIVATING ENZYME"/>
    <property type="match status" value="1"/>
</dbReference>
<evidence type="ECO:0000313" key="9">
    <source>
        <dbReference type="Proteomes" id="UP001303587"/>
    </source>
</evidence>
<dbReference type="EMBL" id="CP131060">
    <property type="protein sequence ID" value="WNY25635.1"/>
    <property type="molecule type" value="Genomic_DNA"/>
</dbReference>
<evidence type="ECO:0000256" key="3">
    <source>
        <dbReference type="ARBA" id="ARBA00022691"/>
    </source>
</evidence>
<comment type="cofactor">
    <cofactor evidence="1">
        <name>[4Fe-4S] cluster</name>
        <dbReference type="ChEBI" id="CHEBI:49883"/>
    </cofactor>
</comment>
<keyword evidence="2" id="KW-0004">4Fe-4S</keyword>
<protein>
    <submittedName>
        <fullName evidence="8">7-carboxy-7-deazaguanine synthase</fullName>
        <ecNumber evidence="8">4.3.99.3</ecNumber>
    </submittedName>
</protein>
<keyword evidence="6" id="KW-0411">Iron-sulfur</keyword>
<dbReference type="CDD" id="cd01335">
    <property type="entry name" value="Radical_SAM"/>
    <property type="match status" value="1"/>
</dbReference>
<dbReference type="GO" id="GO:0016829">
    <property type="term" value="F:lyase activity"/>
    <property type="evidence" value="ECO:0007669"/>
    <property type="project" value="UniProtKB-KW"/>
</dbReference>
<dbReference type="InterPro" id="IPR012840">
    <property type="entry name" value="NrdG2"/>
</dbReference>
<dbReference type="PROSITE" id="PS51918">
    <property type="entry name" value="RADICAL_SAM"/>
    <property type="match status" value="1"/>
</dbReference>
<keyword evidence="9" id="KW-1185">Reference proteome</keyword>
<evidence type="ECO:0000256" key="1">
    <source>
        <dbReference type="ARBA" id="ARBA00001966"/>
    </source>
</evidence>
<keyword evidence="8" id="KW-0456">Lyase</keyword>
<dbReference type="InterPro" id="IPR034457">
    <property type="entry name" value="Organic_radical-activating"/>
</dbReference>
<dbReference type="Proteomes" id="UP001303587">
    <property type="component" value="Chromosome"/>
</dbReference>
<evidence type="ECO:0000313" key="8">
    <source>
        <dbReference type="EMBL" id="WNY25635.1"/>
    </source>
</evidence>
<name>A0AA96V4Y2_9EURY</name>
<dbReference type="GO" id="GO:0046872">
    <property type="term" value="F:metal ion binding"/>
    <property type="evidence" value="ECO:0007669"/>
    <property type="project" value="UniProtKB-KW"/>
</dbReference>
<dbReference type="GO" id="GO:0051539">
    <property type="term" value="F:4 iron, 4 sulfur cluster binding"/>
    <property type="evidence" value="ECO:0007669"/>
    <property type="project" value="UniProtKB-KW"/>
</dbReference>
<keyword evidence="4" id="KW-0479">Metal-binding</keyword>
<dbReference type="AlphaFoldDB" id="A0AA96V4Y2"/>
<evidence type="ECO:0000256" key="5">
    <source>
        <dbReference type="ARBA" id="ARBA00023004"/>
    </source>
</evidence>
<accession>A0AA96V4Y2</accession>
<evidence type="ECO:0000256" key="4">
    <source>
        <dbReference type="ARBA" id="ARBA00022723"/>
    </source>
</evidence>
<dbReference type="SFLD" id="SFLDS00029">
    <property type="entry name" value="Radical_SAM"/>
    <property type="match status" value="1"/>
</dbReference>
<dbReference type="InterPro" id="IPR013785">
    <property type="entry name" value="Aldolase_TIM"/>
</dbReference>
<dbReference type="InterPro" id="IPR007197">
    <property type="entry name" value="rSAM"/>
</dbReference>
<evidence type="ECO:0000259" key="7">
    <source>
        <dbReference type="PROSITE" id="PS51918"/>
    </source>
</evidence>
<feature type="domain" description="Radical SAM core" evidence="7">
    <location>
        <begin position="22"/>
        <end position="246"/>
    </location>
</feature>
<keyword evidence="5" id="KW-0408">Iron</keyword>
<proteinExistence type="predicted"/>
<reference evidence="8 9" key="1">
    <citation type="submission" date="2023-07" db="EMBL/GenBank/DDBJ databases">
        <title>Closed genoem sequence of Methanosarcinaceae archaeon Ac7.</title>
        <authorList>
            <person name="Poehlein A."/>
            <person name="Protasov E."/>
            <person name="Platt K."/>
            <person name="Reeh H."/>
            <person name="Daniel R."/>
            <person name="Brune A."/>
        </authorList>
    </citation>
    <scope>NUCLEOTIDE SEQUENCE [LARGE SCALE GENOMIC DNA]</scope>
    <source>
        <strain evidence="8 9">Ac7</strain>
    </source>
</reference>